<protein>
    <recommendedName>
        <fullName evidence="1">Transposase IS110-like N-terminal domain-containing protein</fullName>
    </recommendedName>
</protein>
<dbReference type="KEGG" id="trd:THERU_04540"/>
<dbReference type="InterPro" id="IPR047650">
    <property type="entry name" value="Transpos_IS110"/>
</dbReference>
<dbReference type="PANTHER" id="PTHR33055:SF17">
    <property type="entry name" value="THIRD ORF IN TRANSPOSON ISC1491"/>
    <property type="match status" value="1"/>
</dbReference>
<dbReference type="GO" id="GO:0004803">
    <property type="term" value="F:transposase activity"/>
    <property type="evidence" value="ECO:0007669"/>
    <property type="project" value="InterPro"/>
</dbReference>
<feature type="domain" description="Transposase IS110-like N-terminal" evidence="1">
    <location>
        <begin position="33"/>
        <end position="146"/>
    </location>
</feature>
<dbReference type="InterPro" id="IPR002525">
    <property type="entry name" value="Transp_IS110-like_N"/>
</dbReference>
<evidence type="ECO:0000313" key="2">
    <source>
        <dbReference type="EMBL" id="AHE96832.1"/>
    </source>
</evidence>
<proteinExistence type="predicted"/>
<dbReference type="PANTHER" id="PTHR33055">
    <property type="entry name" value="TRANSPOSASE FOR INSERTION SEQUENCE ELEMENT IS1111A"/>
    <property type="match status" value="1"/>
</dbReference>
<dbReference type="HOGENOM" id="CLU_1414578_0_0_0"/>
<dbReference type="AlphaFoldDB" id="W0DHX0"/>
<dbReference type="GO" id="GO:0006313">
    <property type="term" value="P:DNA transposition"/>
    <property type="evidence" value="ECO:0007669"/>
    <property type="project" value="InterPro"/>
</dbReference>
<dbReference type="Proteomes" id="UP000018914">
    <property type="component" value="Chromosome"/>
</dbReference>
<dbReference type="Pfam" id="PF01548">
    <property type="entry name" value="DEDD_Tnp_IS110"/>
    <property type="match status" value="1"/>
</dbReference>
<keyword evidence="3" id="KW-1185">Reference proteome</keyword>
<dbReference type="GO" id="GO:0003677">
    <property type="term" value="F:DNA binding"/>
    <property type="evidence" value="ECO:0007669"/>
    <property type="project" value="InterPro"/>
</dbReference>
<gene>
    <name evidence="2" type="ORF">THERU_04540</name>
</gene>
<dbReference type="OrthoDB" id="964423at2"/>
<reference evidence="2 3" key="1">
    <citation type="submission" date="2013-12" db="EMBL/GenBank/DDBJ databases">
        <authorList>
            <consortium name="DOE Joint Genome Institute"/>
            <person name="Eisen J."/>
            <person name="Huntemann M."/>
            <person name="Han J."/>
            <person name="Chen A."/>
            <person name="Kyrpides N."/>
            <person name="Mavromatis K."/>
            <person name="Markowitz V."/>
            <person name="Palaniappan K."/>
            <person name="Ivanova N."/>
            <person name="Schaumberg A."/>
            <person name="Pati A."/>
            <person name="Liolios K."/>
            <person name="Nordberg H.P."/>
            <person name="Cantor M.N."/>
            <person name="Hua S.X."/>
            <person name="Woyke T."/>
        </authorList>
    </citation>
    <scope>NUCLEOTIDE SEQUENCE [LARGE SCALE GENOMIC DNA]</scope>
    <source>
        <strain evidence="2 3">DSM 23557</strain>
    </source>
</reference>
<accession>W0DHX0</accession>
<organism evidence="3">
    <name type="scientific">Thermocrinis ruber</name>
    <dbReference type="NCBI Taxonomy" id="75906"/>
    <lineage>
        <taxon>Bacteria</taxon>
        <taxon>Pseudomonadati</taxon>
        <taxon>Aquificota</taxon>
        <taxon>Aquificia</taxon>
        <taxon>Aquificales</taxon>
        <taxon>Aquificaceae</taxon>
        <taxon>Thermocrinis</taxon>
    </lineage>
</organism>
<evidence type="ECO:0000313" key="3">
    <source>
        <dbReference type="Proteomes" id="UP000018914"/>
    </source>
</evidence>
<dbReference type="STRING" id="75906.THERU_04540"/>
<dbReference type="EMBL" id="CP007028">
    <property type="protein sequence ID" value="AHE96832.1"/>
    <property type="molecule type" value="Genomic_DNA"/>
</dbReference>
<dbReference type="RefSeq" id="WP_025306077.1">
    <property type="nucleotide sequence ID" value="NZ_CP007028.1"/>
</dbReference>
<sequence>MKEKVLGCDVSKDYIILHDGNQAYKLSLENFKSLQKLVNNSIVVLEQTGAYGLRWGQVLEDLGAKVYIADGKDFKNFKLYQAVRKKDDYTDAYYLRLFFFERPKRVWRFNKELAHLRALIRQHMRNEKDITKHANRLSQYLAVIFPTKNYCDLDRKKFLKALDEIEQELKQTPHALSGLALMELNKLRVVLD</sequence>
<name>W0DHX0_9AQUI</name>
<evidence type="ECO:0000259" key="1">
    <source>
        <dbReference type="Pfam" id="PF01548"/>
    </source>
</evidence>